<evidence type="ECO:0000313" key="3">
    <source>
        <dbReference type="Proteomes" id="UP000618445"/>
    </source>
</evidence>
<feature type="domain" description="Thioredoxin" evidence="1">
    <location>
        <begin position="68"/>
        <end position="213"/>
    </location>
</feature>
<dbReference type="Gene3D" id="3.40.30.10">
    <property type="entry name" value="Glutaredoxin"/>
    <property type="match status" value="1"/>
</dbReference>
<reference evidence="2 3" key="1">
    <citation type="journal article" date="2020" name="ISME J.">
        <title>Comparative genomics reveals insights into cyanobacterial evolution and habitat adaptation.</title>
        <authorList>
            <person name="Chen M.Y."/>
            <person name="Teng W.K."/>
            <person name="Zhao L."/>
            <person name="Hu C.X."/>
            <person name="Zhou Y.K."/>
            <person name="Han B.P."/>
            <person name="Song L.R."/>
            <person name="Shu W.S."/>
        </authorList>
    </citation>
    <scope>NUCLEOTIDE SEQUENCE [LARGE SCALE GENOMIC DNA]</scope>
    <source>
        <strain evidence="2 3">FACHB-1050</strain>
    </source>
</reference>
<sequence length="213" mass="23939">MDKSLLRRRRLLTYAGLGVLGLGSTAIATQIGSSKISNPINPKISIEIVPVSDLPKSNNPDEAIASANSSSQQLPEFQGISQWLNSNPLSIQDLKGSVVMIQFWTFGCINCQRTLPYVTRWHKQYAAKGLKIIGVHTPEFAFERDVNNIKNAMQKHGINYTVALDNEFKTWKAYGNEYWPHLYLADREGKLRYDHIGEGAYTQTEQTIKQLLG</sequence>
<accession>A0ABR8CCK0</accession>
<gene>
    <name evidence="2" type="ORF">H6G05_15910</name>
</gene>
<proteinExistence type="predicted"/>
<dbReference type="InterPro" id="IPR036249">
    <property type="entry name" value="Thioredoxin-like_sf"/>
</dbReference>
<dbReference type="InterPro" id="IPR013740">
    <property type="entry name" value="Redoxin"/>
</dbReference>
<dbReference type="Proteomes" id="UP000618445">
    <property type="component" value="Unassembled WGS sequence"/>
</dbReference>
<organism evidence="2 3">
    <name type="scientific">Phormidium tenue FACHB-1050</name>
    <dbReference type="NCBI Taxonomy" id="2692857"/>
    <lineage>
        <taxon>Bacteria</taxon>
        <taxon>Bacillati</taxon>
        <taxon>Cyanobacteriota</taxon>
        <taxon>Cyanophyceae</taxon>
        <taxon>Oscillatoriophycideae</taxon>
        <taxon>Oscillatoriales</taxon>
        <taxon>Oscillatoriaceae</taxon>
        <taxon>Phormidium</taxon>
    </lineage>
</organism>
<protein>
    <submittedName>
        <fullName evidence="2">Thioredoxin family protein</fullName>
    </submittedName>
</protein>
<dbReference type="InterPro" id="IPR050553">
    <property type="entry name" value="Thioredoxin_ResA/DsbE_sf"/>
</dbReference>
<dbReference type="RefSeq" id="WP_190579242.1">
    <property type="nucleotide sequence ID" value="NZ_CAWPQU010000020.1"/>
</dbReference>
<dbReference type="PROSITE" id="PS51352">
    <property type="entry name" value="THIOREDOXIN_2"/>
    <property type="match status" value="1"/>
</dbReference>
<dbReference type="EMBL" id="JACJQY010000027">
    <property type="protein sequence ID" value="MBD2318326.1"/>
    <property type="molecule type" value="Genomic_DNA"/>
</dbReference>
<dbReference type="Pfam" id="PF08534">
    <property type="entry name" value="Redoxin"/>
    <property type="match status" value="1"/>
</dbReference>
<evidence type="ECO:0000313" key="2">
    <source>
        <dbReference type="EMBL" id="MBD2318326.1"/>
    </source>
</evidence>
<keyword evidence="3" id="KW-1185">Reference proteome</keyword>
<name>A0ABR8CCK0_9CYAN</name>
<evidence type="ECO:0000259" key="1">
    <source>
        <dbReference type="PROSITE" id="PS51352"/>
    </source>
</evidence>
<dbReference type="InterPro" id="IPR013766">
    <property type="entry name" value="Thioredoxin_domain"/>
</dbReference>
<dbReference type="CDD" id="cd03012">
    <property type="entry name" value="TlpA_like_DipZ_like"/>
    <property type="match status" value="1"/>
</dbReference>
<dbReference type="PANTHER" id="PTHR42852">
    <property type="entry name" value="THIOL:DISULFIDE INTERCHANGE PROTEIN DSBE"/>
    <property type="match status" value="1"/>
</dbReference>
<comment type="caution">
    <text evidence="2">The sequence shown here is derived from an EMBL/GenBank/DDBJ whole genome shotgun (WGS) entry which is preliminary data.</text>
</comment>
<dbReference type="PANTHER" id="PTHR42852:SF13">
    <property type="entry name" value="PROTEIN DIPZ"/>
    <property type="match status" value="1"/>
</dbReference>
<dbReference type="SUPFAM" id="SSF52833">
    <property type="entry name" value="Thioredoxin-like"/>
    <property type="match status" value="1"/>
</dbReference>